<dbReference type="AlphaFoldDB" id="A0A6J4R730"/>
<evidence type="ECO:0000256" key="1">
    <source>
        <dbReference type="SAM" id="MobiDB-lite"/>
    </source>
</evidence>
<name>A0A6J4R730_9BACT</name>
<accession>A0A6J4R730</accession>
<feature type="region of interest" description="Disordered" evidence="1">
    <location>
        <begin position="41"/>
        <end position="112"/>
    </location>
</feature>
<gene>
    <name evidence="2" type="ORF">AVDCRST_MAG96-24</name>
</gene>
<organism evidence="2">
    <name type="scientific">uncultured Segetibacter sp</name>
    <dbReference type="NCBI Taxonomy" id="481133"/>
    <lineage>
        <taxon>Bacteria</taxon>
        <taxon>Pseudomonadati</taxon>
        <taxon>Bacteroidota</taxon>
        <taxon>Chitinophagia</taxon>
        <taxon>Chitinophagales</taxon>
        <taxon>Chitinophagaceae</taxon>
        <taxon>Segetibacter</taxon>
        <taxon>environmental samples</taxon>
    </lineage>
</organism>
<sequence length="112" mass="12020">MFKNKSYQNTTFAPCNGSTYTLFYEDFGDTETGTLEIIGTGEIKVRNTGGSSASEGGMGSDSNTGNDKAKGDLTKPGTGQEGTRSVEEDDSDITFDPIKKNVREAERKQSSD</sequence>
<reference evidence="2" key="1">
    <citation type="submission" date="2020-02" db="EMBL/GenBank/DDBJ databases">
        <authorList>
            <person name="Meier V. D."/>
        </authorList>
    </citation>
    <scope>NUCLEOTIDE SEQUENCE</scope>
    <source>
        <strain evidence="2">AVDCRST_MAG96</strain>
    </source>
</reference>
<dbReference type="EMBL" id="CADCVN010000011">
    <property type="protein sequence ID" value="CAA9465942.1"/>
    <property type="molecule type" value="Genomic_DNA"/>
</dbReference>
<proteinExistence type="predicted"/>
<evidence type="ECO:0000313" key="2">
    <source>
        <dbReference type="EMBL" id="CAA9465942.1"/>
    </source>
</evidence>
<protein>
    <submittedName>
        <fullName evidence="2">Uncharacterized protein</fullName>
    </submittedName>
</protein>
<feature type="compositionally biased region" description="Basic and acidic residues" evidence="1">
    <location>
        <begin position="97"/>
        <end position="112"/>
    </location>
</feature>